<dbReference type="AlphaFoldDB" id="T1JHI5"/>
<dbReference type="GO" id="GO:0050211">
    <property type="term" value="F:procollagen galactosyltransferase activity"/>
    <property type="evidence" value="ECO:0007669"/>
    <property type="project" value="TreeGrafter"/>
</dbReference>
<feature type="domain" description="Glycosyl transferase family 25" evidence="5">
    <location>
        <begin position="48"/>
        <end position="118"/>
    </location>
</feature>
<keyword evidence="4" id="KW-0732">Signal</keyword>
<proteinExistence type="inferred from homology"/>
<dbReference type="HOGENOM" id="CLU_2006780_0_0_1"/>
<dbReference type="InterPro" id="IPR002654">
    <property type="entry name" value="Glyco_trans_25"/>
</dbReference>
<organism evidence="6 7">
    <name type="scientific">Strigamia maritima</name>
    <name type="common">European centipede</name>
    <name type="synonym">Geophilus maritimus</name>
    <dbReference type="NCBI Taxonomy" id="126957"/>
    <lineage>
        <taxon>Eukaryota</taxon>
        <taxon>Metazoa</taxon>
        <taxon>Ecdysozoa</taxon>
        <taxon>Arthropoda</taxon>
        <taxon>Myriapoda</taxon>
        <taxon>Chilopoda</taxon>
        <taxon>Pleurostigmophora</taxon>
        <taxon>Geophilomorpha</taxon>
        <taxon>Linotaeniidae</taxon>
        <taxon>Strigamia</taxon>
    </lineage>
</organism>
<reference evidence="6" key="2">
    <citation type="submission" date="2015-02" db="UniProtKB">
        <authorList>
            <consortium name="EnsemblMetazoa"/>
        </authorList>
    </citation>
    <scope>IDENTIFICATION</scope>
</reference>
<keyword evidence="7" id="KW-1185">Reference proteome</keyword>
<dbReference type="EnsemblMetazoa" id="SMAR013316-RA">
    <property type="protein sequence ID" value="SMAR013316-PA"/>
    <property type="gene ID" value="SMAR013316"/>
</dbReference>
<name>T1JHI5_STRMM</name>
<dbReference type="PhylomeDB" id="T1JHI5"/>
<dbReference type="PANTHER" id="PTHR10730">
    <property type="entry name" value="PROCOLLAGEN-LYSINE,2-OXOGLUTARATE 5-DIOXYGENASE/GLYCOSYLTRANSFERASE 25 FAMILY MEMBER"/>
    <property type="match status" value="1"/>
</dbReference>
<keyword evidence="2" id="KW-0328">Glycosyltransferase</keyword>
<dbReference type="STRING" id="126957.T1JHI5"/>
<dbReference type="EMBL" id="JH431781">
    <property type="status" value="NOT_ANNOTATED_CDS"/>
    <property type="molecule type" value="Genomic_DNA"/>
</dbReference>
<evidence type="ECO:0000313" key="6">
    <source>
        <dbReference type="EnsemblMetazoa" id="SMAR013316-PA"/>
    </source>
</evidence>
<sequence>MTSFQLWTTVCVCVCIAFSKMEEMRVVCGDCKYTRIGTLNETFLKSKGIHMLPQYEDPYHKRPLTMGEIGCFLSHYKIWEEVVEEQYRAVIVFEDDIQFEPYFRKKVNRMMKEMQSLQLDWDLV</sequence>
<dbReference type="InterPro" id="IPR050757">
    <property type="entry name" value="Collagen_mod_GT25"/>
</dbReference>
<dbReference type="Proteomes" id="UP000014500">
    <property type="component" value="Unassembled WGS sequence"/>
</dbReference>
<evidence type="ECO:0000256" key="3">
    <source>
        <dbReference type="ARBA" id="ARBA00022679"/>
    </source>
</evidence>
<dbReference type="Pfam" id="PF01755">
    <property type="entry name" value="Glyco_transf_25"/>
    <property type="match status" value="1"/>
</dbReference>
<accession>T1JHI5</accession>
<protein>
    <recommendedName>
        <fullName evidence="5">Glycosyl transferase family 25 domain-containing protein</fullName>
    </recommendedName>
</protein>
<dbReference type="CDD" id="cd06532">
    <property type="entry name" value="Glyco_transf_25"/>
    <property type="match status" value="1"/>
</dbReference>
<reference evidence="7" key="1">
    <citation type="submission" date="2011-05" db="EMBL/GenBank/DDBJ databases">
        <authorList>
            <person name="Richards S.R."/>
            <person name="Qu J."/>
            <person name="Jiang H."/>
            <person name="Jhangiani S.N."/>
            <person name="Agravi P."/>
            <person name="Goodspeed R."/>
            <person name="Gross S."/>
            <person name="Mandapat C."/>
            <person name="Jackson L."/>
            <person name="Mathew T."/>
            <person name="Pu L."/>
            <person name="Thornton R."/>
            <person name="Saada N."/>
            <person name="Wilczek-Boney K.B."/>
            <person name="Lee S."/>
            <person name="Kovar C."/>
            <person name="Wu Y."/>
            <person name="Scherer S.E."/>
            <person name="Worley K.C."/>
            <person name="Muzny D.M."/>
            <person name="Gibbs R."/>
        </authorList>
    </citation>
    <scope>NUCLEOTIDE SEQUENCE</scope>
    <source>
        <strain evidence="7">Brora</strain>
    </source>
</reference>
<evidence type="ECO:0000256" key="2">
    <source>
        <dbReference type="ARBA" id="ARBA00022676"/>
    </source>
</evidence>
<dbReference type="eggNOG" id="KOG4179">
    <property type="taxonomic scope" value="Eukaryota"/>
</dbReference>
<evidence type="ECO:0000256" key="4">
    <source>
        <dbReference type="SAM" id="SignalP"/>
    </source>
</evidence>
<evidence type="ECO:0000313" key="7">
    <source>
        <dbReference type="Proteomes" id="UP000014500"/>
    </source>
</evidence>
<feature type="signal peptide" evidence="4">
    <location>
        <begin position="1"/>
        <end position="17"/>
    </location>
</feature>
<keyword evidence="3" id="KW-0808">Transferase</keyword>
<dbReference type="PANTHER" id="PTHR10730:SF53">
    <property type="entry name" value="GLYCOSYLTRANSFERASE 25 FAMILY MEMBER"/>
    <property type="match status" value="1"/>
</dbReference>
<feature type="chain" id="PRO_5004590514" description="Glycosyl transferase family 25 domain-containing protein" evidence="4">
    <location>
        <begin position="18"/>
        <end position="124"/>
    </location>
</feature>
<comment type="similarity">
    <text evidence="1">Belongs to the glycosyltransferase 25 family.</text>
</comment>
<evidence type="ECO:0000259" key="5">
    <source>
        <dbReference type="Pfam" id="PF01755"/>
    </source>
</evidence>
<evidence type="ECO:0000256" key="1">
    <source>
        <dbReference type="ARBA" id="ARBA00006721"/>
    </source>
</evidence>